<name>A0A2K9NRC9_BACTC</name>
<dbReference type="KEGG" id="bsto:C0V70_08095"/>
<keyword evidence="2" id="KW-0732">Signal</keyword>
<gene>
    <name evidence="3" type="ORF">C0V70_08095</name>
</gene>
<dbReference type="AlphaFoldDB" id="A0A2K9NRC9"/>
<evidence type="ECO:0000313" key="4">
    <source>
        <dbReference type="Proteomes" id="UP000235584"/>
    </source>
</evidence>
<evidence type="ECO:0000313" key="3">
    <source>
        <dbReference type="EMBL" id="AUN98069.1"/>
    </source>
</evidence>
<protein>
    <submittedName>
        <fullName evidence="3">Uncharacterized protein</fullName>
    </submittedName>
</protein>
<accession>A0A2K9NRC9</accession>
<sequence>MKVLLLSLFITGSAFAEIAPPHIGPEGGRFNNIHSLKIERMIQNKIAEEKDAAASEEDRKLEMLLAVGKRASQWITKVNTARTPETKLDLSSPSKTGGIPITEPQKSSTNIMMKRYEDFLKSTSPLITDVVTSSRELPVNPPVDDAEFVKSLRVLDRIYQSTIRWAGARQWLSWYMNKAIYDIRGFLFLQKTPNLEETLKSYPNMTVEDQAKFTGWLFGLCRNGDFNPTDCKTELQKYTKRNTLFEFYNKFSKYGQSMYDLNFKIRATRPEMYWSANKTQLIAPFQTPERTDVQKWLKENVEDEWKGENFNLVINYKKTTEDIPRIQFKEGVTANVNGIGGNLITMEAEYPIESKDQKWTIRHEYGHVLGFQDCYLEFYDVNEKAMVYYEIDVDNLMCSRNGHLNASHIEQLQKAYK</sequence>
<dbReference type="SUPFAM" id="SSF55486">
    <property type="entry name" value="Metalloproteases ('zincins'), catalytic domain"/>
    <property type="match status" value="1"/>
</dbReference>
<dbReference type="EMBL" id="CP025704">
    <property type="protein sequence ID" value="AUN98069.1"/>
    <property type="molecule type" value="Genomic_DNA"/>
</dbReference>
<proteinExistence type="predicted"/>
<keyword evidence="4" id="KW-1185">Reference proteome</keyword>
<organism evidence="3 4">
    <name type="scientific">Bacteriovorax stolpii</name>
    <name type="common">Bdellovibrio stolpii</name>
    <dbReference type="NCBI Taxonomy" id="960"/>
    <lineage>
        <taxon>Bacteria</taxon>
        <taxon>Pseudomonadati</taxon>
        <taxon>Bdellovibrionota</taxon>
        <taxon>Bacteriovoracia</taxon>
        <taxon>Bacteriovoracales</taxon>
        <taxon>Bacteriovoracaceae</taxon>
        <taxon>Bacteriovorax</taxon>
    </lineage>
</organism>
<reference evidence="3 4" key="1">
    <citation type="submission" date="2018-01" db="EMBL/GenBank/DDBJ databases">
        <title>Complete genome sequence of Bacteriovorax stolpii DSM12778.</title>
        <authorList>
            <person name="Tang B."/>
            <person name="Chang J."/>
        </authorList>
    </citation>
    <scope>NUCLEOTIDE SEQUENCE [LARGE SCALE GENOMIC DNA]</scope>
    <source>
        <strain evidence="3 4">DSM 12778</strain>
    </source>
</reference>
<feature type="compositionally biased region" description="Polar residues" evidence="1">
    <location>
        <begin position="85"/>
        <end position="95"/>
    </location>
</feature>
<evidence type="ECO:0000256" key="1">
    <source>
        <dbReference type="SAM" id="MobiDB-lite"/>
    </source>
</evidence>
<feature type="region of interest" description="Disordered" evidence="1">
    <location>
        <begin position="85"/>
        <end position="104"/>
    </location>
</feature>
<dbReference type="Proteomes" id="UP000235584">
    <property type="component" value="Chromosome"/>
</dbReference>
<dbReference type="RefSeq" id="WP_102243360.1">
    <property type="nucleotide sequence ID" value="NZ_CP025704.1"/>
</dbReference>
<evidence type="ECO:0000256" key="2">
    <source>
        <dbReference type="SAM" id="SignalP"/>
    </source>
</evidence>
<feature type="chain" id="PRO_5043680293" evidence="2">
    <location>
        <begin position="17"/>
        <end position="417"/>
    </location>
</feature>
<feature type="signal peptide" evidence="2">
    <location>
        <begin position="1"/>
        <end position="16"/>
    </location>
</feature>